<organism evidence="1 2">
    <name type="scientific">Acinetobacter cumulans</name>
    <dbReference type="NCBI Taxonomy" id="2136182"/>
    <lineage>
        <taxon>Bacteria</taxon>
        <taxon>Pseudomonadati</taxon>
        <taxon>Pseudomonadota</taxon>
        <taxon>Gammaproteobacteria</taxon>
        <taxon>Moraxellales</taxon>
        <taxon>Moraxellaceae</taxon>
        <taxon>Acinetobacter</taxon>
    </lineage>
</organism>
<dbReference type="RefSeq" id="WP_121594776.1">
    <property type="nucleotide sequence ID" value="NZ_RCHD01000038.1"/>
</dbReference>
<comment type="caution">
    <text evidence="1">The sequence shown here is derived from an EMBL/GenBank/DDBJ whole genome shotgun (WGS) entry which is preliminary data.</text>
</comment>
<dbReference type="EMBL" id="RCHD01000038">
    <property type="protein sequence ID" value="RLL32531.1"/>
    <property type="molecule type" value="Genomic_DNA"/>
</dbReference>
<protein>
    <submittedName>
        <fullName evidence="1">Uncharacterized protein</fullName>
    </submittedName>
</protein>
<accession>A0A498CWF2</accession>
<evidence type="ECO:0000313" key="1">
    <source>
        <dbReference type="EMBL" id="RLL32531.1"/>
    </source>
</evidence>
<name>A0A498CWF2_9GAMM</name>
<proteinExistence type="predicted"/>
<dbReference type="Proteomes" id="UP000267166">
    <property type="component" value="Unassembled WGS sequence"/>
</dbReference>
<dbReference type="AlphaFoldDB" id="A0A498CWF2"/>
<gene>
    <name evidence="1" type="ORF">D9K80_14020</name>
</gene>
<reference evidence="1 2" key="1">
    <citation type="submission" date="2018-09" db="EMBL/GenBank/DDBJ databases">
        <title>The draft genome of Acinetobacter sp. strains.</title>
        <authorList>
            <person name="Qin J."/>
            <person name="Feng Y."/>
            <person name="Zong Z."/>
        </authorList>
    </citation>
    <scope>NUCLEOTIDE SEQUENCE [LARGE SCALE GENOMIC DNA]</scope>
    <source>
        <strain evidence="1 2">WCHAc060003</strain>
    </source>
</reference>
<evidence type="ECO:0000313" key="2">
    <source>
        <dbReference type="Proteomes" id="UP000267166"/>
    </source>
</evidence>
<sequence length="308" mass="33665">MSITIKTDAISISQNLKYAVRDNLLSSFATDSSDIDGILLFSLDDKFSFKEQAVITSGTYLKNLANGAESLTYFKSSNAGGDITFDTSVKAFDFSGVTVGVNGVRSTDSWLANEFNDQNKRFIFTTYVFIPSQSDWHAKNGGLLEFAGTTTEDQSVNQTEKLAALSFIHHPTEPSEYQIWASFSRAEDASGATTAIKYTAASGDVNFPFGKWAQVSLVRDATGNYLYIVSAKGVVKLTTAATQTTGKNVTTPGNKITWGRGRAYTSAQTCKYKISRGFIINLNKNPISDIQAFLKSDWDRQVARGRIS</sequence>